<dbReference type="EMBL" id="PDCK01000043">
    <property type="protein sequence ID" value="PRQ35296.1"/>
    <property type="molecule type" value="Genomic_DNA"/>
</dbReference>
<gene>
    <name evidence="1" type="ORF">RchiOBHm_Chr5g0078431</name>
</gene>
<proteinExistence type="predicted"/>
<comment type="caution">
    <text evidence="1">The sequence shown here is derived from an EMBL/GenBank/DDBJ whole genome shotgun (WGS) entry which is preliminary data.</text>
</comment>
<name>A0A2P6QMA4_ROSCH</name>
<dbReference type="AlphaFoldDB" id="A0A2P6QMA4"/>
<reference evidence="1 2" key="1">
    <citation type="journal article" date="2018" name="Nat. Genet.">
        <title>The Rosa genome provides new insights in the design of modern roses.</title>
        <authorList>
            <person name="Bendahmane M."/>
        </authorList>
    </citation>
    <scope>NUCLEOTIDE SEQUENCE [LARGE SCALE GENOMIC DNA]</scope>
    <source>
        <strain evidence="2">cv. Old Blush</strain>
    </source>
</reference>
<organism evidence="1 2">
    <name type="scientific">Rosa chinensis</name>
    <name type="common">China rose</name>
    <dbReference type="NCBI Taxonomy" id="74649"/>
    <lineage>
        <taxon>Eukaryota</taxon>
        <taxon>Viridiplantae</taxon>
        <taxon>Streptophyta</taxon>
        <taxon>Embryophyta</taxon>
        <taxon>Tracheophyta</taxon>
        <taxon>Spermatophyta</taxon>
        <taxon>Magnoliopsida</taxon>
        <taxon>eudicotyledons</taxon>
        <taxon>Gunneridae</taxon>
        <taxon>Pentapetalae</taxon>
        <taxon>rosids</taxon>
        <taxon>fabids</taxon>
        <taxon>Rosales</taxon>
        <taxon>Rosaceae</taxon>
        <taxon>Rosoideae</taxon>
        <taxon>Rosoideae incertae sedis</taxon>
        <taxon>Rosa</taxon>
    </lineage>
</organism>
<evidence type="ECO:0000313" key="1">
    <source>
        <dbReference type="EMBL" id="PRQ35296.1"/>
    </source>
</evidence>
<accession>A0A2P6QMA4</accession>
<sequence>MALRSGGWKLSFVFSFVSLDVDYHTNKNFDYPVEACAYKAVKRPSAAELSDFGCFTIMACGVILLQQTA</sequence>
<protein>
    <submittedName>
        <fullName evidence="1">Uncharacterized protein</fullName>
    </submittedName>
</protein>
<dbReference type="Gramene" id="PRQ35296">
    <property type="protein sequence ID" value="PRQ35296"/>
    <property type="gene ID" value="RchiOBHm_Chr5g0078431"/>
</dbReference>
<keyword evidence="2" id="KW-1185">Reference proteome</keyword>
<dbReference type="Proteomes" id="UP000238479">
    <property type="component" value="Chromosome 5"/>
</dbReference>
<evidence type="ECO:0000313" key="2">
    <source>
        <dbReference type="Proteomes" id="UP000238479"/>
    </source>
</evidence>